<dbReference type="AlphaFoldDB" id="A0A699RLY3"/>
<name>A0A699RLY3_TANCI</name>
<reference evidence="1" key="1">
    <citation type="journal article" date="2019" name="Sci. Rep.">
        <title>Draft genome of Tanacetum cinerariifolium, the natural source of mosquito coil.</title>
        <authorList>
            <person name="Yamashiro T."/>
            <person name="Shiraishi A."/>
            <person name="Satake H."/>
            <person name="Nakayama K."/>
        </authorList>
    </citation>
    <scope>NUCLEOTIDE SEQUENCE</scope>
</reference>
<gene>
    <name evidence="1" type="ORF">Tci_858047</name>
</gene>
<organism evidence="1">
    <name type="scientific">Tanacetum cinerariifolium</name>
    <name type="common">Dalmatian daisy</name>
    <name type="synonym">Chrysanthemum cinerariifolium</name>
    <dbReference type="NCBI Taxonomy" id="118510"/>
    <lineage>
        <taxon>Eukaryota</taxon>
        <taxon>Viridiplantae</taxon>
        <taxon>Streptophyta</taxon>
        <taxon>Embryophyta</taxon>
        <taxon>Tracheophyta</taxon>
        <taxon>Spermatophyta</taxon>
        <taxon>Magnoliopsida</taxon>
        <taxon>eudicotyledons</taxon>
        <taxon>Gunneridae</taxon>
        <taxon>Pentapetalae</taxon>
        <taxon>asterids</taxon>
        <taxon>campanulids</taxon>
        <taxon>Asterales</taxon>
        <taxon>Asteraceae</taxon>
        <taxon>Asteroideae</taxon>
        <taxon>Anthemideae</taxon>
        <taxon>Anthemidinae</taxon>
        <taxon>Tanacetum</taxon>
    </lineage>
</organism>
<comment type="caution">
    <text evidence="1">The sequence shown here is derived from an EMBL/GenBank/DDBJ whole genome shotgun (WGS) entry which is preliminary data.</text>
</comment>
<feature type="non-terminal residue" evidence="1">
    <location>
        <position position="1"/>
    </location>
</feature>
<protein>
    <submittedName>
        <fullName evidence="1">Uncharacterized protein</fullName>
    </submittedName>
</protein>
<accession>A0A699RLY3</accession>
<evidence type="ECO:0000313" key="1">
    <source>
        <dbReference type="EMBL" id="GFC86077.1"/>
    </source>
</evidence>
<proteinExistence type="predicted"/>
<dbReference type="EMBL" id="BKCJ011103233">
    <property type="protein sequence ID" value="GFC86077.1"/>
    <property type="molecule type" value="Genomic_DNA"/>
</dbReference>
<sequence>PMAACCGGLVESGLQERCRLIEMDEGVAGKGVQLLGRKPGYR</sequence>